<dbReference type="EMBL" id="DAAQVQ010000006">
    <property type="protein sequence ID" value="HAE1058538.1"/>
    <property type="molecule type" value="Genomic_DNA"/>
</dbReference>
<protein>
    <submittedName>
        <fullName evidence="2">Helix-turn-helix transcriptional regulator</fullName>
    </submittedName>
</protein>
<accession>A0A725V174</accession>
<dbReference type="InterPro" id="IPR010982">
    <property type="entry name" value="Lambda_DNA-bd_dom_sf"/>
</dbReference>
<comment type="caution">
    <text evidence="2">The sequence shown here is derived from an EMBL/GenBank/DDBJ whole genome shotgun (WGS) entry which is preliminary data.</text>
</comment>
<dbReference type="RefSeq" id="WP_142091778.1">
    <property type="nucleotide sequence ID" value="NZ_AP019692.1"/>
</dbReference>
<dbReference type="PROSITE" id="PS50943">
    <property type="entry name" value="HTH_CROC1"/>
    <property type="match status" value="1"/>
</dbReference>
<dbReference type="InterPro" id="IPR001387">
    <property type="entry name" value="Cro/C1-type_HTH"/>
</dbReference>
<dbReference type="SMART" id="SM00530">
    <property type="entry name" value="HTH_XRE"/>
    <property type="match status" value="1"/>
</dbReference>
<dbReference type="SUPFAM" id="SSF47413">
    <property type="entry name" value="lambda repressor-like DNA-binding domains"/>
    <property type="match status" value="1"/>
</dbReference>
<evidence type="ECO:0000313" key="2">
    <source>
        <dbReference type="EMBL" id="HAE1058538.1"/>
    </source>
</evidence>
<evidence type="ECO:0000259" key="1">
    <source>
        <dbReference type="PROSITE" id="PS50943"/>
    </source>
</evidence>
<dbReference type="CDD" id="cd00093">
    <property type="entry name" value="HTH_XRE"/>
    <property type="match status" value="1"/>
</dbReference>
<dbReference type="Gene3D" id="1.10.260.40">
    <property type="entry name" value="lambda repressor-like DNA-binding domains"/>
    <property type="match status" value="1"/>
</dbReference>
<gene>
    <name evidence="2" type="ORF">G2831_10695</name>
</gene>
<reference evidence="2" key="2">
    <citation type="submission" date="2019-04" db="EMBL/GenBank/DDBJ databases">
        <authorList>
            <consortium name="NCBI Pathogen Detection Project"/>
        </authorList>
    </citation>
    <scope>NUCLEOTIDE SEQUENCE</scope>
    <source>
        <strain evidence="2">Salmonella enterica</strain>
    </source>
</reference>
<reference evidence="2" key="1">
    <citation type="journal article" date="2018" name="Genome Biol.">
        <title>SKESA: strategic k-mer extension for scrupulous assemblies.</title>
        <authorList>
            <person name="Souvorov A."/>
            <person name="Agarwala R."/>
            <person name="Lipman D.J."/>
        </authorList>
    </citation>
    <scope>NUCLEOTIDE SEQUENCE</scope>
    <source>
        <strain evidence="2">Salmonella enterica</strain>
    </source>
</reference>
<feature type="domain" description="HTH cro/C1-type" evidence="1">
    <location>
        <begin position="4"/>
        <end position="58"/>
    </location>
</feature>
<dbReference type="AlphaFoldDB" id="A0A725V174"/>
<name>A0A725V174_SALSE</name>
<dbReference type="GO" id="GO:0003677">
    <property type="term" value="F:DNA binding"/>
    <property type="evidence" value="ECO:0007669"/>
    <property type="project" value="InterPro"/>
</dbReference>
<sequence>MSKLKEIRVRLGLTQKQMASELGLTKGAVCHYEQGRRSLSVDQCRAIVAALNKHGAQVGIDDVFPPVSKTAA</sequence>
<organism evidence="2">
    <name type="scientific">Salmonella senftenberg</name>
    <dbReference type="NCBI Taxonomy" id="28150"/>
    <lineage>
        <taxon>Bacteria</taxon>
        <taxon>Pseudomonadati</taxon>
        <taxon>Pseudomonadota</taxon>
        <taxon>Gammaproteobacteria</taxon>
        <taxon>Enterobacterales</taxon>
        <taxon>Enterobacteriaceae</taxon>
        <taxon>Salmonella</taxon>
    </lineage>
</organism>
<dbReference type="Pfam" id="PF01381">
    <property type="entry name" value="HTH_3"/>
    <property type="match status" value="1"/>
</dbReference>
<proteinExistence type="predicted"/>